<dbReference type="SUPFAM" id="SSF53335">
    <property type="entry name" value="S-adenosyl-L-methionine-dependent methyltransferases"/>
    <property type="match status" value="1"/>
</dbReference>
<dbReference type="RefSeq" id="WP_062175224.1">
    <property type="nucleotide sequence ID" value="NZ_BBXL01000001.1"/>
</dbReference>
<evidence type="ECO:0000313" key="2">
    <source>
        <dbReference type="Proteomes" id="UP000184480"/>
    </source>
</evidence>
<organism evidence="1 2">
    <name type="scientific">Dysgonomonas macrotermitis</name>
    <dbReference type="NCBI Taxonomy" id="1346286"/>
    <lineage>
        <taxon>Bacteria</taxon>
        <taxon>Pseudomonadati</taxon>
        <taxon>Bacteroidota</taxon>
        <taxon>Bacteroidia</taxon>
        <taxon>Bacteroidales</taxon>
        <taxon>Dysgonomonadaceae</taxon>
        <taxon>Dysgonomonas</taxon>
    </lineage>
</organism>
<dbReference type="AlphaFoldDB" id="A0A1M4SN54"/>
<dbReference type="STRING" id="1346286.SAMN05444362_101107"/>
<accession>A0A1M4SN54</accession>
<dbReference type="Proteomes" id="UP000184480">
    <property type="component" value="Unassembled WGS sequence"/>
</dbReference>
<dbReference type="OrthoDB" id="2615562at2"/>
<name>A0A1M4SN54_9BACT</name>
<dbReference type="EMBL" id="FQUC01000001">
    <property type="protein sequence ID" value="SHE33608.1"/>
    <property type="molecule type" value="Genomic_DNA"/>
</dbReference>
<sequence length="293" mass="34870">MDNLYNIIDRQIGFNKGTNLFSPTKESFDYFVETIITIKNIEKQKEFSPQLLIDYAKKKVLEEFYRVNQYYNFNSEAKTELNNIYSKLFEEISDKYFLPKDLAIRHYLRLKRWLRKAAPFAEKMYQSEAECIDSVHCYEYSPALQLDILRINIESIMEPVLDVGCGKEQLLVKYLRFQSITVSGIDRYSSCNLNVENKDWLEYDFGVDKWGTVVSNLGFSNHFIHHHYRKDGDFVVYAKKYMQILGSLKVGGSFHYAPDLPFIEQYLDRDKYRISYKYFDNKTYRSVIIQRII</sequence>
<protein>
    <recommendedName>
        <fullName evidence="3">Methyltransferase domain-containing protein</fullName>
    </recommendedName>
</protein>
<keyword evidence="2" id="KW-1185">Reference proteome</keyword>
<evidence type="ECO:0008006" key="3">
    <source>
        <dbReference type="Google" id="ProtNLM"/>
    </source>
</evidence>
<evidence type="ECO:0000313" key="1">
    <source>
        <dbReference type="EMBL" id="SHE33608.1"/>
    </source>
</evidence>
<gene>
    <name evidence="1" type="ORF">SAMN05444362_101107</name>
</gene>
<reference evidence="2" key="1">
    <citation type="submission" date="2016-11" db="EMBL/GenBank/DDBJ databases">
        <authorList>
            <person name="Varghese N."/>
            <person name="Submissions S."/>
        </authorList>
    </citation>
    <scope>NUCLEOTIDE SEQUENCE [LARGE SCALE GENOMIC DNA]</scope>
    <source>
        <strain evidence="2">DSM 27370</strain>
    </source>
</reference>
<proteinExistence type="predicted"/>
<dbReference type="InterPro" id="IPR029063">
    <property type="entry name" value="SAM-dependent_MTases_sf"/>
</dbReference>